<evidence type="ECO:0000313" key="12">
    <source>
        <dbReference type="Proteomes" id="UP000887575"/>
    </source>
</evidence>
<keyword evidence="9" id="KW-0677">Repeat</keyword>
<keyword evidence="10" id="KW-0539">Nucleus</keyword>
<sequence>MASFETLYISAGTNQTSNALVTFEAEQAFAVASDSEIVYTRFEADLLHSKRIVAPRRHSLPIKCLKRCKRRNTSTEHFVTGGADGRVVLWRKASDSSLVPIFSTPKSASVIGVVGGIVNETKNIKVFSSSVAGSSTQILIYYLIANEEGNQAETKDEQSVELPGKAFALSVDFSTINDCELLAIGSSNRSIELFAFDRKHFHHRLSIPAHSDWVDSLAFKDFSSHLLLASSSQDRSIKLWKIQRETPTEDDDELTVTKNHFAAIDSQGNEFRLCLHVEAVLNGHDDWIHSVSWDSTGKRLVSASSDKTVIVWEENEEMEGLWTDTVRMGIVGGQAAGFYAADFSQDGQMIFASTYYGGVHAWRRNEEDHFQWDALTVPGNGHPSLVSDLSWEPTNGEYLVTVGSDQTTRVHAKMKNLDTWIEIARPQVHGHDMHCVVTVDPARFVSGAEEKIFRAFNAPETFVDTLETLTGTDKKKLFSRCQLAGYGARVPALGLSNKAIEGQSEENAEDEREGNGETHWEEAAFVANPMTLNDAPTEDILMQNTLWPEVHKLYGHGYEVYAVAVSPNGKLLATACKASHPDHAAILIWSTDDWTQRGQAKDGHQLTVTQIEWSPDGKALLSVSRDRTAIIYKEDEGKVDGYLWRAVWRSKNEHSRIIWTCAWMGDSTHFLTGSRDQRLILWRFDGEQAVAELATKLSQPITAVGVSRHREIEKASIITGLQDGRVLMFRFNVETKQFLQCGEIGGDRVSGIESPVTRIRFRPNVTNVNAEEPIFAISGSDFKARIFRILA</sequence>
<dbReference type="PANTHER" id="PTHR44111">
    <property type="entry name" value="ELONGATOR COMPLEX PROTEIN 2"/>
    <property type="match status" value="1"/>
</dbReference>
<dbReference type="PROSITE" id="PS50082">
    <property type="entry name" value="WD_REPEATS_2"/>
    <property type="match status" value="4"/>
</dbReference>
<dbReference type="SUPFAM" id="SSF50978">
    <property type="entry name" value="WD40 repeat-like"/>
    <property type="match status" value="2"/>
</dbReference>
<organism evidence="12 13">
    <name type="scientific">Mesorhabditis belari</name>
    <dbReference type="NCBI Taxonomy" id="2138241"/>
    <lineage>
        <taxon>Eukaryota</taxon>
        <taxon>Metazoa</taxon>
        <taxon>Ecdysozoa</taxon>
        <taxon>Nematoda</taxon>
        <taxon>Chromadorea</taxon>
        <taxon>Rhabditida</taxon>
        <taxon>Rhabditina</taxon>
        <taxon>Rhabditomorpha</taxon>
        <taxon>Rhabditoidea</taxon>
        <taxon>Rhabditidae</taxon>
        <taxon>Mesorhabditinae</taxon>
        <taxon>Mesorhabditis</taxon>
    </lineage>
</organism>
<feature type="repeat" description="WD" evidence="11">
    <location>
        <begin position="601"/>
        <end position="633"/>
    </location>
</feature>
<keyword evidence="6" id="KW-0963">Cytoplasm</keyword>
<dbReference type="FunFam" id="2.130.10.10:FF:000400">
    <property type="entry name" value="Elongator acetyltransferase complex subunit 2"/>
    <property type="match status" value="1"/>
</dbReference>
<evidence type="ECO:0000256" key="3">
    <source>
        <dbReference type="ARBA" id="ARBA00005043"/>
    </source>
</evidence>
<dbReference type="GO" id="GO:0005737">
    <property type="term" value="C:cytoplasm"/>
    <property type="evidence" value="ECO:0007669"/>
    <property type="project" value="UniProtKB-SubCell"/>
</dbReference>
<dbReference type="AlphaFoldDB" id="A0AAF3J2F6"/>
<dbReference type="GO" id="GO:0002098">
    <property type="term" value="P:tRNA wobble uridine modification"/>
    <property type="evidence" value="ECO:0007669"/>
    <property type="project" value="InterPro"/>
</dbReference>
<name>A0AAF3J2F6_9BILA</name>
<evidence type="ECO:0000256" key="9">
    <source>
        <dbReference type="ARBA" id="ARBA00022737"/>
    </source>
</evidence>
<evidence type="ECO:0000256" key="10">
    <source>
        <dbReference type="ARBA" id="ARBA00023242"/>
    </source>
</evidence>
<keyword evidence="7 11" id="KW-0853">WD repeat</keyword>
<evidence type="ECO:0000256" key="4">
    <source>
        <dbReference type="ARBA" id="ARBA00005881"/>
    </source>
</evidence>
<keyword evidence="12" id="KW-1185">Reference proteome</keyword>
<dbReference type="InterPro" id="IPR037289">
    <property type="entry name" value="Elp2"/>
</dbReference>
<dbReference type="GO" id="GO:0005634">
    <property type="term" value="C:nucleus"/>
    <property type="evidence" value="ECO:0007669"/>
    <property type="project" value="UniProtKB-SubCell"/>
</dbReference>
<accession>A0AAF3J2F6</accession>
<dbReference type="Proteomes" id="UP000887575">
    <property type="component" value="Unassembled WGS sequence"/>
</dbReference>
<comment type="subcellular location">
    <subcellularLocation>
        <location evidence="2">Cytoplasm</location>
    </subcellularLocation>
    <subcellularLocation>
        <location evidence="1">Nucleus</location>
    </subcellularLocation>
</comment>
<dbReference type="PANTHER" id="PTHR44111:SF1">
    <property type="entry name" value="ELONGATOR COMPLEX PROTEIN 2"/>
    <property type="match status" value="1"/>
</dbReference>
<dbReference type="InterPro" id="IPR036322">
    <property type="entry name" value="WD40_repeat_dom_sf"/>
</dbReference>
<dbReference type="WBParaSite" id="MBELARI_LOCUS12015">
    <property type="protein sequence ID" value="MBELARI_LOCUS12015"/>
    <property type="gene ID" value="MBELARI_LOCUS12015"/>
</dbReference>
<comment type="pathway">
    <text evidence="3">tRNA modification; 5-methoxycarbonylmethyl-2-thiouridine-tRNA biosynthesis.</text>
</comment>
<feature type="repeat" description="WD" evidence="11">
    <location>
        <begin position="281"/>
        <end position="313"/>
    </location>
</feature>
<evidence type="ECO:0000313" key="13">
    <source>
        <dbReference type="WBParaSite" id="MBELARI_LOCUS12015"/>
    </source>
</evidence>
<proteinExistence type="inferred from homology"/>
<dbReference type="Pfam" id="PF00400">
    <property type="entry name" value="WD40"/>
    <property type="match status" value="5"/>
</dbReference>
<reference evidence="13" key="1">
    <citation type="submission" date="2024-02" db="UniProtKB">
        <authorList>
            <consortium name="WormBaseParasite"/>
        </authorList>
    </citation>
    <scope>IDENTIFICATION</scope>
</reference>
<evidence type="ECO:0000256" key="11">
    <source>
        <dbReference type="PROSITE-ProRule" id="PRU00221"/>
    </source>
</evidence>
<dbReference type="PROSITE" id="PS50294">
    <property type="entry name" value="WD_REPEATS_REGION"/>
    <property type="match status" value="2"/>
</dbReference>
<feature type="repeat" description="WD" evidence="11">
    <location>
        <begin position="651"/>
        <end position="692"/>
    </location>
</feature>
<dbReference type="InterPro" id="IPR001680">
    <property type="entry name" value="WD40_rpt"/>
</dbReference>
<dbReference type="InterPro" id="IPR015943">
    <property type="entry name" value="WD40/YVTN_repeat-like_dom_sf"/>
</dbReference>
<dbReference type="SMART" id="SM00320">
    <property type="entry name" value="WD40"/>
    <property type="match status" value="9"/>
</dbReference>
<protein>
    <recommendedName>
        <fullName evidence="5">Elongator complex protein 2</fullName>
    </recommendedName>
</protein>
<evidence type="ECO:0000256" key="2">
    <source>
        <dbReference type="ARBA" id="ARBA00004496"/>
    </source>
</evidence>
<dbReference type="GO" id="GO:0033588">
    <property type="term" value="C:elongator holoenzyme complex"/>
    <property type="evidence" value="ECO:0007669"/>
    <property type="project" value="InterPro"/>
</dbReference>
<evidence type="ECO:0000256" key="1">
    <source>
        <dbReference type="ARBA" id="ARBA00004123"/>
    </source>
</evidence>
<comment type="similarity">
    <text evidence="4">Belongs to the WD repeat ELP2 family.</text>
</comment>
<dbReference type="Gene3D" id="2.130.10.10">
    <property type="entry name" value="YVTN repeat-like/Quinoprotein amine dehydrogenase"/>
    <property type="match status" value="4"/>
</dbReference>
<feature type="repeat" description="WD" evidence="11">
    <location>
        <begin position="207"/>
        <end position="250"/>
    </location>
</feature>
<evidence type="ECO:0000256" key="7">
    <source>
        <dbReference type="ARBA" id="ARBA00022574"/>
    </source>
</evidence>
<keyword evidence="8" id="KW-0819">tRNA processing</keyword>
<evidence type="ECO:0000256" key="8">
    <source>
        <dbReference type="ARBA" id="ARBA00022694"/>
    </source>
</evidence>
<evidence type="ECO:0000256" key="6">
    <source>
        <dbReference type="ARBA" id="ARBA00022490"/>
    </source>
</evidence>
<evidence type="ECO:0000256" key="5">
    <source>
        <dbReference type="ARBA" id="ARBA00020267"/>
    </source>
</evidence>